<organism evidence="1 2">
    <name type="scientific">Trachipleistophora hominis</name>
    <name type="common">Microsporidian parasite</name>
    <dbReference type="NCBI Taxonomy" id="72359"/>
    <lineage>
        <taxon>Eukaryota</taxon>
        <taxon>Fungi</taxon>
        <taxon>Fungi incertae sedis</taxon>
        <taxon>Microsporidia</taxon>
        <taxon>Pleistophoridae</taxon>
        <taxon>Trachipleistophora</taxon>
    </lineage>
</organism>
<dbReference type="InterPro" id="IPR008979">
    <property type="entry name" value="Galactose-bd-like_sf"/>
</dbReference>
<sequence length="112" mass="12949">MNDNAFNITVSSNEKDAPKMLDGNDYTCWSPSLRAPHYIRINSMNYFGEIVLINQAGYNCRTIAVRDKTYLFDEDAMVQVINLDEHVNGVEIKIVDTWDPYGRVCIYNMFLK</sequence>
<dbReference type="SUPFAM" id="SSF49785">
    <property type="entry name" value="Galactose-binding domain-like"/>
    <property type="match status" value="1"/>
</dbReference>
<dbReference type="VEuPathDB" id="MicrosporidiaDB:THOM_1579"/>
<accession>L7JVY4</accession>
<dbReference type="HOGENOM" id="CLU_2147620_0_0_1"/>
<proteinExistence type="predicted"/>
<name>L7JVY4_TRAHO</name>
<dbReference type="Proteomes" id="UP000011185">
    <property type="component" value="Unassembled WGS sequence"/>
</dbReference>
<protein>
    <submittedName>
        <fullName evidence="1">Uncharacterized protein</fullName>
    </submittedName>
</protein>
<dbReference type="InParanoid" id="L7JVY4"/>
<evidence type="ECO:0000313" key="2">
    <source>
        <dbReference type="Proteomes" id="UP000011185"/>
    </source>
</evidence>
<gene>
    <name evidence="1" type="ORF">THOM_1579</name>
</gene>
<reference evidence="1 2" key="1">
    <citation type="journal article" date="2012" name="PLoS Pathog.">
        <title>The genome of the obligate intracellular parasite Trachipleistophora hominis: new insights into microsporidian genome dynamics and reductive evolution.</title>
        <authorList>
            <person name="Heinz E."/>
            <person name="Williams T.A."/>
            <person name="Nakjang S."/>
            <person name="Noel C.J."/>
            <person name="Swan D.C."/>
            <person name="Goldberg A.V."/>
            <person name="Harris S.R."/>
            <person name="Weinmaier T."/>
            <person name="Markert S."/>
            <person name="Becher D."/>
            <person name="Bernhardt J."/>
            <person name="Dagan T."/>
            <person name="Hacker C."/>
            <person name="Lucocq J.M."/>
            <person name="Schweder T."/>
            <person name="Rattei T."/>
            <person name="Hall N."/>
            <person name="Hirt R.P."/>
            <person name="Embley T.M."/>
        </authorList>
    </citation>
    <scope>NUCLEOTIDE SEQUENCE [LARGE SCALE GENOMIC DNA]</scope>
</reference>
<dbReference type="AlphaFoldDB" id="L7JVY4"/>
<evidence type="ECO:0000313" key="1">
    <source>
        <dbReference type="EMBL" id="ELQ75475.1"/>
    </source>
</evidence>
<dbReference type="EMBL" id="JH993954">
    <property type="protein sequence ID" value="ELQ75475.1"/>
    <property type="molecule type" value="Genomic_DNA"/>
</dbReference>
<keyword evidence="2" id="KW-1185">Reference proteome</keyword>